<keyword evidence="2" id="KW-1133">Transmembrane helix</keyword>
<keyword evidence="4" id="KW-1185">Reference proteome</keyword>
<comment type="caution">
    <text evidence="3">The sequence shown here is derived from an EMBL/GenBank/DDBJ whole genome shotgun (WGS) entry which is preliminary data.</text>
</comment>
<dbReference type="EMBL" id="JAAXLS010000003">
    <property type="protein sequence ID" value="NKQ52562.1"/>
    <property type="molecule type" value="Genomic_DNA"/>
</dbReference>
<proteinExistence type="predicted"/>
<keyword evidence="2" id="KW-0812">Transmembrane</keyword>
<evidence type="ECO:0000313" key="3">
    <source>
        <dbReference type="EMBL" id="NKQ52562.1"/>
    </source>
</evidence>
<organism evidence="3 4">
    <name type="scientific">Amycolatopsis acididurans</name>
    <dbReference type="NCBI Taxonomy" id="2724524"/>
    <lineage>
        <taxon>Bacteria</taxon>
        <taxon>Bacillati</taxon>
        <taxon>Actinomycetota</taxon>
        <taxon>Actinomycetes</taxon>
        <taxon>Pseudonocardiales</taxon>
        <taxon>Pseudonocardiaceae</taxon>
        <taxon>Amycolatopsis</taxon>
    </lineage>
</organism>
<name>A0ABX1IYI6_9PSEU</name>
<dbReference type="Proteomes" id="UP000715441">
    <property type="component" value="Unassembled WGS sequence"/>
</dbReference>
<feature type="transmembrane region" description="Helical" evidence="2">
    <location>
        <begin position="90"/>
        <end position="112"/>
    </location>
</feature>
<evidence type="ECO:0008006" key="5">
    <source>
        <dbReference type="Google" id="ProtNLM"/>
    </source>
</evidence>
<feature type="compositionally biased region" description="Low complexity" evidence="1">
    <location>
        <begin position="41"/>
        <end position="70"/>
    </location>
</feature>
<accession>A0ABX1IYI6</accession>
<dbReference type="RefSeq" id="WP_168512607.1">
    <property type="nucleotide sequence ID" value="NZ_JAAXLS010000003.1"/>
</dbReference>
<feature type="region of interest" description="Disordered" evidence="1">
    <location>
        <begin position="1"/>
        <end position="84"/>
    </location>
</feature>
<evidence type="ECO:0000256" key="1">
    <source>
        <dbReference type="SAM" id="MobiDB-lite"/>
    </source>
</evidence>
<sequence length="216" mass="22379">MTYPPYGQQPGQPGPYPQQGSFGQQPPSGFPHSGPQPQPGYPGAQQPDPWAQQPGYQGGQPDPWGQQPGAFAQFPGGEGAAPPKKKKTGLIIGIVVAVVVLVGGGVTALLLLTGGSGGVADKTADPKSLAQAAVETVNNRDAKGYAALVCTVPKQSEVDDLQKQWAANTDQKASVTGDPQITGTTAKVPVTVTINGKTRSNDILMKQQNGKWCVEE</sequence>
<gene>
    <name evidence="3" type="ORF">HFP15_06680</name>
</gene>
<evidence type="ECO:0000313" key="4">
    <source>
        <dbReference type="Proteomes" id="UP000715441"/>
    </source>
</evidence>
<protein>
    <recommendedName>
        <fullName evidence="5">DUF4878 domain-containing protein</fullName>
    </recommendedName>
</protein>
<dbReference type="Gene3D" id="3.10.450.50">
    <property type="match status" value="1"/>
</dbReference>
<evidence type="ECO:0000256" key="2">
    <source>
        <dbReference type="SAM" id="Phobius"/>
    </source>
</evidence>
<keyword evidence="2" id="KW-0472">Membrane</keyword>
<reference evidence="3 4" key="1">
    <citation type="submission" date="2020-04" db="EMBL/GenBank/DDBJ databases">
        <title>Novel species.</title>
        <authorList>
            <person name="Teo W.F.A."/>
            <person name="Lipun K."/>
            <person name="Srisuk N."/>
            <person name="Duangmal K."/>
        </authorList>
    </citation>
    <scope>NUCLEOTIDE SEQUENCE [LARGE SCALE GENOMIC DNA]</scope>
    <source>
        <strain evidence="3 4">K13G38</strain>
    </source>
</reference>
<feature type="compositionally biased region" description="Low complexity" evidence="1">
    <location>
        <begin position="1"/>
        <end position="33"/>
    </location>
</feature>